<evidence type="ECO:0000313" key="5">
    <source>
        <dbReference type="Proteomes" id="UP001168640"/>
    </source>
</evidence>
<keyword evidence="2" id="KW-0812">Transmembrane</keyword>
<dbReference type="InterPro" id="IPR050400">
    <property type="entry name" value="Bact_Cytoskel_RodZ"/>
</dbReference>
<dbReference type="PANTHER" id="PTHR34475">
    <property type="match status" value="1"/>
</dbReference>
<dbReference type="InterPro" id="IPR001387">
    <property type="entry name" value="Cro/C1-type_HTH"/>
</dbReference>
<sequence length="423" mass="44720">MASDEVVQPETKEPIGQTLKRAREQRGLTETDVANAQHLRTGVIQAIEAGEYSKVDSEIFLKGYVRAYARMVGLNADEIIAGLDEELEPMRVAEKQAVEANPLVSIERRREQKRRVARGVFYTALVGLAGYLAFTFVLPKTDFELPGDLFATSSIEESEPTDVSDSGATLETEEPASGALSPDAERQQPDTTAGLEEPAVDGATVSASDTSSLAEEDSTAVVEEDVPTLGESTSPDVAESADDEALEEQGIEEGRADAESSSDVSGAQEPLASGQSQVQLTADEQPESDVQSADQAPVFADEAGVQDEPVTGDSISEAPTTDNSGDAVEAGPTATQEVPEASTANLDISFVGDCWVQVTDASGNRLASSLQRSGDRLQVAGEAPLRVVIGAVDAVSAIQFEGRPVDLDGFRIVNNRSEFTLPQ</sequence>
<feature type="compositionally biased region" description="Polar residues" evidence="1">
    <location>
        <begin position="313"/>
        <end position="324"/>
    </location>
</feature>
<keyword evidence="2" id="KW-1133">Transmembrane helix</keyword>
<dbReference type="Proteomes" id="UP001168640">
    <property type="component" value="Unassembled WGS sequence"/>
</dbReference>
<feature type="compositionally biased region" description="Acidic residues" evidence="1">
    <location>
        <begin position="214"/>
        <end position="226"/>
    </location>
</feature>
<keyword evidence="2" id="KW-0472">Membrane</keyword>
<dbReference type="Gene3D" id="1.10.260.40">
    <property type="entry name" value="lambda repressor-like DNA-binding domains"/>
    <property type="match status" value="1"/>
</dbReference>
<feature type="compositionally biased region" description="Acidic residues" evidence="1">
    <location>
        <begin position="239"/>
        <end position="251"/>
    </location>
</feature>
<accession>A0ABT8W1A5</accession>
<dbReference type="CDD" id="cd00093">
    <property type="entry name" value="HTH_XRE"/>
    <property type="match status" value="1"/>
</dbReference>
<dbReference type="InterPro" id="IPR010982">
    <property type="entry name" value="Lambda_DNA-bd_dom_sf"/>
</dbReference>
<protein>
    <submittedName>
        <fullName evidence="4">DUF4115 domain-containing protein</fullName>
    </submittedName>
</protein>
<dbReference type="EMBL" id="JAUMIS010000002">
    <property type="protein sequence ID" value="MDO3722004.1"/>
    <property type="molecule type" value="Genomic_DNA"/>
</dbReference>
<evidence type="ECO:0000259" key="3">
    <source>
        <dbReference type="Pfam" id="PF13464"/>
    </source>
</evidence>
<gene>
    <name evidence="4" type="ORF">QVZ43_09735</name>
</gene>
<keyword evidence="5" id="KW-1185">Reference proteome</keyword>
<dbReference type="RefSeq" id="WP_302909779.1">
    <property type="nucleotide sequence ID" value="NZ_JAUMIS010000002.1"/>
</dbReference>
<evidence type="ECO:0000256" key="2">
    <source>
        <dbReference type="SAM" id="Phobius"/>
    </source>
</evidence>
<dbReference type="Pfam" id="PF13464">
    <property type="entry name" value="RodZ_C"/>
    <property type="match status" value="1"/>
</dbReference>
<feature type="domain" description="Cytoskeleton protein RodZ-like C-terminal" evidence="3">
    <location>
        <begin position="348"/>
        <end position="420"/>
    </location>
</feature>
<evidence type="ECO:0000313" key="4">
    <source>
        <dbReference type="EMBL" id="MDO3722004.1"/>
    </source>
</evidence>
<feature type="compositionally biased region" description="Polar residues" evidence="1">
    <location>
        <begin position="273"/>
        <end position="294"/>
    </location>
</feature>
<reference evidence="4" key="1">
    <citation type="submission" date="2023-07" db="EMBL/GenBank/DDBJ databases">
        <title>Marinobacter sp. chi1 genome sequencing and assembly.</title>
        <authorList>
            <person name="Park S."/>
        </authorList>
    </citation>
    <scope>NUCLEOTIDE SEQUENCE</scope>
    <source>
        <strain evidence="4">Chi1</strain>
    </source>
</reference>
<dbReference type="SUPFAM" id="SSF47413">
    <property type="entry name" value="lambda repressor-like DNA-binding domains"/>
    <property type="match status" value="1"/>
</dbReference>
<dbReference type="InterPro" id="IPR025194">
    <property type="entry name" value="RodZ-like_C"/>
</dbReference>
<name>A0ABT8W1A5_9GAMM</name>
<proteinExistence type="predicted"/>
<comment type="caution">
    <text evidence="4">The sequence shown here is derived from an EMBL/GenBank/DDBJ whole genome shotgun (WGS) entry which is preliminary data.</text>
</comment>
<feature type="region of interest" description="Disordered" evidence="1">
    <location>
        <begin position="154"/>
        <end position="337"/>
    </location>
</feature>
<feature type="transmembrane region" description="Helical" evidence="2">
    <location>
        <begin position="119"/>
        <end position="138"/>
    </location>
</feature>
<organism evidence="4 5">
    <name type="scientific">Marinobacter suaedae</name>
    <dbReference type="NCBI Taxonomy" id="3057675"/>
    <lineage>
        <taxon>Bacteria</taxon>
        <taxon>Pseudomonadati</taxon>
        <taxon>Pseudomonadota</taxon>
        <taxon>Gammaproteobacteria</taxon>
        <taxon>Pseudomonadales</taxon>
        <taxon>Marinobacteraceae</taxon>
        <taxon>Marinobacter</taxon>
    </lineage>
</organism>
<evidence type="ECO:0000256" key="1">
    <source>
        <dbReference type="SAM" id="MobiDB-lite"/>
    </source>
</evidence>
<dbReference type="Pfam" id="PF13413">
    <property type="entry name" value="HTH_25"/>
    <property type="match status" value="1"/>
</dbReference>
<dbReference type="PANTHER" id="PTHR34475:SF1">
    <property type="entry name" value="CYTOSKELETON PROTEIN RODZ"/>
    <property type="match status" value="1"/>
</dbReference>
<feature type="region of interest" description="Disordered" evidence="1">
    <location>
        <begin position="1"/>
        <end position="25"/>
    </location>
</feature>